<dbReference type="PATRIC" id="fig|172044.3.peg.129"/>
<evidence type="ECO:0000313" key="3">
    <source>
        <dbReference type="Proteomes" id="UP000073923"/>
    </source>
</evidence>
<organism evidence="2 3">
    <name type="scientific">Sphingomonas yabuuchiae</name>
    <dbReference type="NCBI Taxonomy" id="172044"/>
    <lineage>
        <taxon>Bacteria</taxon>
        <taxon>Pseudomonadati</taxon>
        <taxon>Pseudomonadota</taxon>
        <taxon>Alphaproteobacteria</taxon>
        <taxon>Sphingomonadales</taxon>
        <taxon>Sphingomonadaceae</taxon>
        <taxon>Sphingomonas</taxon>
    </lineage>
</organism>
<feature type="region of interest" description="Disordered" evidence="1">
    <location>
        <begin position="1"/>
        <end position="24"/>
    </location>
</feature>
<dbReference type="AlphaFoldDB" id="A0A147IKQ0"/>
<name>A0A147IKQ0_9SPHN</name>
<evidence type="ECO:0000256" key="1">
    <source>
        <dbReference type="SAM" id="MobiDB-lite"/>
    </source>
</evidence>
<accession>A0A147IKQ0</accession>
<comment type="caution">
    <text evidence="2">The sequence shown here is derived from an EMBL/GenBank/DDBJ whole genome shotgun (WGS) entry which is preliminary data.</text>
</comment>
<dbReference type="Proteomes" id="UP000073923">
    <property type="component" value="Unassembled WGS sequence"/>
</dbReference>
<gene>
    <name evidence="2" type="ORF">NS355_16275</name>
</gene>
<reference evidence="2 3" key="1">
    <citation type="journal article" date="2016" name="Front. Microbiol.">
        <title>Genomic Resource of Rice Seed Associated Bacteria.</title>
        <authorList>
            <person name="Midha S."/>
            <person name="Bansal K."/>
            <person name="Sharma S."/>
            <person name="Kumar N."/>
            <person name="Patil P.P."/>
            <person name="Chaudhry V."/>
            <person name="Patil P.B."/>
        </authorList>
    </citation>
    <scope>NUCLEOTIDE SEQUENCE [LARGE SCALE GENOMIC DNA]</scope>
    <source>
        <strain evidence="2 3">NS355</strain>
    </source>
</reference>
<protein>
    <submittedName>
        <fullName evidence="2">Uncharacterized protein</fullName>
    </submittedName>
</protein>
<evidence type="ECO:0000313" key="2">
    <source>
        <dbReference type="EMBL" id="KTT95796.1"/>
    </source>
</evidence>
<sequence>MRRQSRQTAKCPDMDSPADSAMRDDRYMKSTIGMGIGRPAAAAFPLARSRLADGRRPNLDIMAMPFVATMDRRQHG</sequence>
<dbReference type="EMBL" id="LDTF01000102">
    <property type="protein sequence ID" value="KTT95796.1"/>
    <property type="molecule type" value="Genomic_DNA"/>
</dbReference>
<proteinExistence type="predicted"/>